<dbReference type="Proteomes" id="UP001221898">
    <property type="component" value="Unassembled WGS sequence"/>
</dbReference>
<feature type="coiled-coil region" evidence="2">
    <location>
        <begin position="567"/>
        <end position="594"/>
    </location>
</feature>
<evidence type="ECO:0000256" key="2">
    <source>
        <dbReference type="SAM" id="Coils"/>
    </source>
</evidence>
<proteinExistence type="predicted"/>
<dbReference type="PANTHER" id="PTHR23158:SF54">
    <property type="entry name" value="TRANSPORT AND GOLGI ORGANIZATION PROTEIN 1 HOMOLOG"/>
    <property type="match status" value="1"/>
</dbReference>
<dbReference type="GO" id="GO:0035459">
    <property type="term" value="P:vesicle cargo loading"/>
    <property type="evidence" value="ECO:0007669"/>
    <property type="project" value="TreeGrafter"/>
</dbReference>
<dbReference type="EMBL" id="JAINUG010000034">
    <property type="protein sequence ID" value="KAJ8408737.1"/>
    <property type="molecule type" value="Genomic_DNA"/>
</dbReference>
<comment type="caution">
    <text evidence="4">The sequence shown here is derived from an EMBL/GenBank/DDBJ whole genome shotgun (WGS) entry which is preliminary data.</text>
</comment>
<keyword evidence="5" id="KW-1185">Reference proteome</keyword>
<name>A0AAD7STV4_9TELE</name>
<evidence type="ECO:0000313" key="5">
    <source>
        <dbReference type="Proteomes" id="UP001221898"/>
    </source>
</evidence>
<dbReference type="GO" id="GO:0009306">
    <property type="term" value="P:protein secretion"/>
    <property type="evidence" value="ECO:0007669"/>
    <property type="project" value="TreeGrafter"/>
</dbReference>
<dbReference type="GO" id="GO:0070971">
    <property type="term" value="C:endoplasmic reticulum exit site"/>
    <property type="evidence" value="ECO:0007669"/>
    <property type="project" value="TreeGrafter"/>
</dbReference>
<evidence type="ECO:0000256" key="3">
    <source>
        <dbReference type="SAM" id="MobiDB-lite"/>
    </source>
</evidence>
<feature type="coiled-coil region" evidence="2">
    <location>
        <begin position="119"/>
        <end position="167"/>
    </location>
</feature>
<organism evidence="4 5">
    <name type="scientific">Aldrovandia affinis</name>
    <dbReference type="NCBI Taxonomy" id="143900"/>
    <lineage>
        <taxon>Eukaryota</taxon>
        <taxon>Metazoa</taxon>
        <taxon>Chordata</taxon>
        <taxon>Craniata</taxon>
        <taxon>Vertebrata</taxon>
        <taxon>Euteleostomi</taxon>
        <taxon>Actinopterygii</taxon>
        <taxon>Neopterygii</taxon>
        <taxon>Teleostei</taxon>
        <taxon>Notacanthiformes</taxon>
        <taxon>Halosauridae</taxon>
        <taxon>Aldrovandia</taxon>
    </lineage>
</organism>
<dbReference type="GO" id="GO:0005789">
    <property type="term" value="C:endoplasmic reticulum membrane"/>
    <property type="evidence" value="ECO:0007669"/>
    <property type="project" value="TreeGrafter"/>
</dbReference>
<feature type="region of interest" description="Disordered" evidence="3">
    <location>
        <begin position="1"/>
        <end position="24"/>
    </location>
</feature>
<feature type="coiled-coil region" evidence="2">
    <location>
        <begin position="622"/>
        <end position="649"/>
    </location>
</feature>
<evidence type="ECO:0000313" key="4">
    <source>
        <dbReference type="EMBL" id="KAJ8408737.1"/>
    </source>
</evidence>
<dbReference type="PANTHER" id="PTHR23158">
    <property type="entry name" value="MELANOMA INHIBITORY ACTIVITY-RELATED"/>
    <property type="match status" value="1"/>
</dbReference>
<gene>
    <name evidence="4" type="ORF">AAFF_G00253720</name>
</gene>
<accession>A0AAD7STV4</accession>
<sequence length="669" mass="76494">MSVSRCTFNPTGLTIHPSPPKWKTRKLTLAPGSRARMDLAAAKEAVPPPISRDGTFERRQRASSPSSQATNVLMGIAYWATWMSRGFYICWRSVFIIALNCSLNGNQVKSTISRLKEDGNQIRESLQAEQSKSQQLEEKITILVQDRAILQSEKIHLEQQAKTMQQDLDSRDLCQALGSTTQQTSGSEHHDTDSEVKLKSLRLQIQEMEQEHKRTEALLKTEMNTQKAEYALAAERKEVANLQQKMIEVNDHLEEIKRPAFVPSLIKDDSASGKSEGRLNMEKLQAEKMCEQLEERIKKMECDQACIRSEKNHQESLNMILQEKLDILHNLCQQKENALQRKLAQEEVERCVKDIKPDGPKKEIRNLRKRIQEINEINDDTQSGLNTQVAVQKKKAQENWIIVCALQRTLGLERKEMAKLSKKLSEVSGKLAGYQRRPVKASTSSADQQMQPLSNHGGVLSSACNNEEESGIVNEVRTQETIAEAVEEQNLYLRKLQAEEKKTKSLEENVQALKEDLKALEKETFNFKIEVNSCNGKLHNMTELCQRKDQALLQKAAQIDYERREKVLKVKDVLRSYKQKAKTMEEQHQKAELSYKAEIDHLKKMVDNLVNHRKACSPEHTLAERKKDIRNVQRRFDQASSKQAELQAEAYFQTLSVPTPGCSHWETPC</sequence>
<dbReference type="InterPro" id="IPR051500">
    <property type="entry name" value="cTAGE_MIA/OTOR"/>
</dbReference>
<protein>
    <submittedName>
        <fullName evidence="4">Uncharacterized protein</fullName>
    </submittedName>
</protein>
<keyword evidence="1 2" id="KW-0175">Coiled coil</keyword>
<dbReference type="AlphaFoldDB" id="A0AAD7STV4"/>
<feature type="compositionally biased region" description="Polar residues" evidence="3">
    <location>
        <begin position="1"/>
        <end position="12"/>
    </location>
</feature>
<evidence type="ECO:0000256" key="1">
    <source>
        <dbReference type="ARBA" id="ARBA00023054"/>
    </source>
</evidence>
<feature type="coiled-coil region" evidence="2">
    <location>
        <begin position="276"/>
        <end position="310"/>
    </location>
</feature>
<feature type="coiled-coil region" evidence="2">
    <location>
        <begin position="191"/>
        <end position="252"/>
    </location>
</feature>
<reference evidence="4" key="1">
    <citation type="journal article" date="2023" name="Science">
        <title>Genome structures resolve the early diversification of teleost fishes.</title>
        <authorList>
            <person name="Parey E."/>
            <person name="Louis A."/>
            <person name="Montfort J."/>
            <person name="Bouchez O."/>
            <person name="Roques C."/>
            <person name="Iampietro C."/>
            <person name="Lluch J."/>
            <person name="Castinel A."/>
            <person name="Donnadieu C."/>
            <person name="Desvignes T."/>
            <person name="Floi Bucao C."/>
            <person name="Jouanno E."/>
            <person name="Wen M."/>
            <person name="Mejri S."/>
            <person name="Dirks R."/>
            <person name="Jansen H."/>
            <person name="Henkel C."/>
            <person name="Chen W.J."/>
            <person name="Zahm M."/>
            <person name="Cabau C."/>
            <person name="Klopp C."/>
            <person name="Thompson A.W."/>
            <person name="Robinson-Rechavi M."/>
            <person name="Braasch I."/>
            <person name="Lecointre G."/>
            <person name="Bobe J."/>
            <person name="Postlethwait J.H."/>
            <person name="Berthelot C."/>
            <person name="Roest Crollius H."/>
            <person name="Guiguen Y."/>
        </authorList>
    </citation>
    <scope>NUCLEOTIDE SEQUENCE</scope>
    <source>
        <strain evidence="4">NC1722</strain>
    </source>
</reference>
<dbReference type="GO" id="GO:0006888">
    <property type="term" value="P:endoplasmic reticulum to Golgi vesicle-mediated transport"/>
    <property type="evidence" value="ECO:0007669"/>
    <property type="project" value="TreeGrafter"/>
</dbReference>
<feature type="coiled-coil region" evidence="2">
    <location>
        <begin position="482"/>
        <end position="530"/>
    </location>
</feature>